<sequence length="450" mass="50824">MSSSTPVSAGVNFSVNPPVVQSRKRALTKTLLGSDYEEIITTIPDPPQPLQNISGYTSDRVRQGLKFADATLRNETRKLSPAGGIALELYKDTCVGLLDMLDVEEGEIFDSSYEERKAVEDCHRVFIREAEKGFQMHACMQATKTTTAQQLQEEILNLQRTAFYGRYGYYFAEICNKLKLAAERGKLPGWQTLSKVYWSDVVRRVDTESPVYQRHLNGETGLQAEMPTTYAITVACYNIGLDPVDTLQIVKQYGIRNDLLHANLLPMIKKGLFADLAKRLCLDRTEIVLLAPASEQADRNIVERLLDSMIDLWFDREESDLANYQMWTAKLQLKAYYRELNLNSPIENEVAVNQKISEDITKAFKKNLQKSMKEDELAELFGKLTGTKLPPKRVASSQLESEREKLTKRKKDWAAIVNLTSNAKSLYDAYILAGNGETGEPRDIVEGLDL</sequence>
<organism evidence="1 2">
    <name type="scientific">Hyaloscypha variabilis (strain UAMH 11265 / GT02V1 / F)</name>
    <name type="common">Meliniomyces variabilis</name>
    <dbReference type="NCBI Taxonomy" id="1149755"/>
    <lineage>
        <taxon>Eukaryota</taxon>
        <taxon>Fungi</taxon>
        <taxon>Dikarya</taxon>
        <taxon>Ascomycota</taxon>
        <taxon>Pezizomycotina</taxon>
        <taxon>Leotiomycetes</taxon>
        <taxon>Helotiales</taxon>
        <taxon>Hyaloscyphaceae</taxon>
        <taxon>Hyaloscypha</taxon>
        <taxon>Hyaloscypha variabilis</taxon>
    </lineage>
</organism>
<dbReference type="OrthoDB" id="3438963at2759"/>
<name>A0A2J6RX52_HYAVF</name>
<dbReference type="EMBL" id="KZ613942">
    <property type="protein sequence ID" value="PMD43089.1"/>
    <property type="molecule type" value="Genomic_DNA"/>
</dbReference>
<proteinExistence type="predicted"/>
<protein>
    <submittedName>
        <fullName evidence="1">Uncharacterized protein</fullName>
    </submittedName>
</protein>
<evidence type="ECO:0000313" key="2">
    <source>
        <dbReference type="Proteomes" id="UP000235786"/>
    </source>
</evidence>
<dbReference type="Proteomes" id="UP000235786">
    <property type="component" value="Unassembled WGS sequence"/>
</dbReference>
<reference evidence="1 2" key="1">
    <citation type="submission" date="2016-04" db="EMBL/GenBank/DDBJ databases">
        <title>A degradative enzymes factory behind the ericoid mycorrhizal symbiosis.</title>
        <authorList>
            <consortium name="DOE Joint Genome Institute"/>
            <person name="Martino E."/>
            <person name="Morin E."/>
            <person name="Grelet G."/>
            <person name="Kuo A."/>
            <person name="Kohler A."/>
            <person name="Daghino S."/>
            <person name="Barry K."/>
            <person name="Choi C."/>
            <person name="Cichocki N."/>
            <person name="Clum A."/>
            <person name="Copeland A."/>
            <person name="Hainaut M."/>
            <person name="Haridas S."/>
            <person name="Labutti K."/>
            <person name="Lindquist E."/>
            <person name="Lipzen A."/>
            <person name="Khouja H.-R."/>
            <person name="Murat C."/>
            <person name="Ohm R."/>
            <person name="Olson A."/>
            <person name="Spatafora J."/>
            <person name="Veneault-Fourrey C."/>
            <person name="Henrissat B."/>
            <person name="Grigoriev I."/>
            <person name="Martin F."/>
            <person name="Perotto S."/>
        </authorList>
    </citation>
    <scope>NUCLEOTIDE SEQUENCE [LARGE SCALE GENOMIC DNA]</scope>
    <source>
        <strain evidence="1 2">F</strain>
    </source>
</reference>
<keyword evidence="2" id="KW-1185">Reference proteome</keyword>
<dbReference type="AlphaFoldDB" id="A0A2J6RX52"/>
<evidence type="ECO:0000313" key="1">
    <source>
        <dbReference type="EMBL" id="PMD43089.1"/>
    </source>
</evidence>
<accession>A0A2J6RX52</accession>
<gene>
    <name evidence="1" type="ORF">L207DRAFT_526300</name>
</gene>